<evidence type="ECO:0000256" key="1">
    <source>
        <dbReference type="SAM" id="SignalP"/>
    </source>
</evidence>
<dbReference type="EMBL" id="CP000612">
    <property type="protein sequence ID" value="ABO51594.1"/>
    <property type="molecule type" value="Genomic_DNA"/>
</dbReference>
<keyword evidence="1" id="KW-0732">Signal</keyword>
<feature type="chain" id="PRO_5002669973" evidence="1">
    <location>
        <begin position="32"/>
        <end position="905"/>
    </location>
</feature>
<name>A4J941_DESRM</name>
<dbReference type="Proteomes" id="UP000001556">
    <property type="component" value="Chromosome"/>
</dbReference>
<proteinExistence type="predicted"/>
<feature type="signal peptide" evidence="1">
    <location>
        <begin position="1"/>
        <end position="31"/>
    </location>
</feature>
<dbReference type="AlphaFoldDB" id="A4J941"/>
<dbReference type="STRING" id="349161.Dred_3092"/>
<evidence type="ECO:0000313" key="2">
    <source>
        <dbReference type="EMBL" id="ABO51594.1"/>
    </source>
</evidence>
<organism evidence="2 3">
    <name type="scientific">Desulforamulus reducens (strain ATCC BAA-1160 / DSM 100696 / MI-1)</name>
    <name type="common">Desulfotomaculum reducens</name>
    <dbReference type="NCBI Taxonomy" id="349161"/>
    <lineage>
        <taxon>Bacteria</taxon>
        <taxon>Bacillati</taxon>
        <taxon>Bacillota</taxon>
        <taxon>Clostridia</taxon>
        <taxon>Eubacteriales</taxon>
        <taxon>Peptococcaceae</taxon>
        <taxon>Desulforamulus</taxon>
    </lineage>
</organism>
<dbReference type="RefSeq" id="WP_011879383.1">
    <property type="nucleotide sequence ID" value="NC_009253.1"/>
</dbReference>
<evidence type="ECO:0000313" key="3">
    <source>
        <dbReference type="Proteomes" id="UP000001556"/>
    </source>
</evidence>
<dbReference type="eggNOG" id="ENOG5033PZ8">
    <property type="taxonomic scope" value="Bacteria"/>
</dbReference>
<reference evidence="2 3" key="1">
    <citation type="submission" date="2007-03" db="EMBL/GenBank/DDBJ databases">
        <title>Complete sequence of Desulfotomaculum reducens MI-1.</title>
        <authorList>
            <consortium name="US DOE Joint Genome Institute"/>
            <person name="Copeland A."/>
            <person name="Lucas S."/>
            <person name="Lapidus A."/>
            <person name="Barry K."/>
            <person name="Detter J.C."/>
            <person name="Glavina del Rio T."/>
            <person name="Hammon N."/>
            <person name="Israni S."/>
            <person name="Dalin E."/>
            <person name="Tice H."/>
            <person name="Pitluck S."/>
            <person name="Sims D."/>
            <person name="Brettin T."/>
            <person name="Bruce D."/>
            <person name="Han C."/>
            <person name="Tapia R."/>
            <person name="Schmutz J."/>
            <person name="Larimer F."/>
            <person name="Land M."/>
            <person name="Hauser L."/>
            <person name="Kyrpides N."/>
            <person name="Kim E."/>
            <person name="Tebo B.M."/>
            <person name="Richardson P."/>
        </authorList>
    </citation>
    <scope>NUCLEOTIDE SEQUENCE [LARGE SCALE GENOMIC DNA]</scope>
    <source>
        <strain evidence="2 3">MI-1</strain>
    </source>
</reference>
<sequence>MRGFSKGGRKPMLWLIMTLLLTLAMAIPAQAAITSATVTVDNPTITVESNYFLDITADTELSVNDEVYVNLDNCYYDLSKIQLNNIEVSVNDTVYSTDSQGQLDNNTLIIPVGTSVNAGDKLRFVIKGLSNPAIVGNHYYFAYGVQINGVGWAPLNSLNIVAPKVTLTPYPADIEVNLRDKIVLSLSDAKDNPFLAPHDVNVYLSSNNMGNFYQRSADGWYCYGSSTIPQGSSSLEVFYRPEVVGEHQISVQIYEWNSNNPSQTIIKALPTGATKVLVNNDGAPYDRFWTTAGAPKKLTFTAYDQYGNPVKQTNDLRVKLTVLNAYYNEISDTGAFYTINPDGSKGSPIQEAVIQAGNDSVDVYYYDTKATDWRNQYYVAIYTQITPNCSTFIDVMVDPAVANRIDLKVLDNERYTTYGYGHTPPLYIANNEGRGWEVECEGGVQNNLLSEMIFPVQINMLDEFNNSKKLDTPLTLDLSLQSVSDDVYGSFFENINYDYWNGATVYPIDHIQINAGESSKTIYFVARGAGAATIKALAPNFGEGTFDINLIGPDHLSLQFPYENAVQPEGRVPFIVLLKDAEGHPAWADKEINVNLNGGNFYEDERDTEPVTTVTIPKGCHGVQVYLEGPENEGTISISATDAGNQYGDTGDVVVKVEEQPYFCTYLERGWNTLSTPIALDYDRKSIQDAIEKVSNILVTYKYDEVQRKWLLVYERAAGDWRIQEGIGPTDTDPKFTFEPQEAVFVKMKGDSEVHFYASKLISAPPTRQLVTGWNLVSPAISLEDEDWDSYQNAVSKEAAGGAGAAIQDYYEYGVMPAYKVLISIKDKYAQVVSPSLVSQEAWTYIPPNIGLVGDLELLLSGLIGNQTKYMEAGRGYWVYMKENGELAGFSSTPVYDYHYKEFRS</sequence>
<accession>A4J941</accession>
<dbReference type="OrthoDB" id="1717699at2"/>
<keyword evidence="3" id="KW-1185">Reference proteome</keyword>
<protein>
    <submittedName>
        <fullName evidence="2">Uncharacterized protein</fullName>
    </submittedName>
</protein>
<gene>
    <name evidence="2" type="ordered locus">Dred_3092</name>
</gene>
<dbReference type="KEGG" id="drm:Dred_3092"/>
<dbReference type="HOGENOM" id="CLU_320497_0_0_9"/>